<keyword evidence="10" id="KW-0472">Membrane</keyword>
<reference evidence="12 13" key="1">
    <citation type="submission" date="2018-04" db="EMBL/GenBank/DDBJ databases">
        <title>Novel Campyloabacter and Helicobacter Species and Strains.</title>
        <authorList>
            <person name="Mannion A.J."/>
            <person name="Shen Z."/>
            <person name="Fox J.G."/>
        </authorList>
    </citation>
    <scope>NUCLEOTIDE SEQUENCE [LARGE SCALE GENOMIC DNA]</scope>
    <source>
        <strain evidence="12 13">MIT 99-5101</strain>
    </source>
</reference>
<evidence type="ECO:0000256" key="8">
    <source>
        <dbReference type="ARBA" id="ARBA00023012"/>
    </source>
</evidence>
<dbReference type="Pfam" id="PF13426">
    <property type="entry name" value="PAS_9"/>
    <property type="match status" value="1"/>
</dbReference>
<feature type="domain" description="Histidine kinase" evidence="11">
    <location>
        <begin position="218"/>
        <end position="441"/>
    </location>
</feature>
<dbReference type="GO" id="GO:0000155">
    <property type="term" value="F:phosphorelay sensor kinase activity"/>
    <property type="evidence" value="ECO:0007669"/>
    <property type="project" value="InterPro"/>
</dbReference>
<evidence type="ECO:0000256" key="3">
    <source>
        <dbReference type="ARBA" id="ARBA00022553"/>
    </source>
</evidence>
<dbReference type="SUPFAM" id="SSF55874">
    <property type="entry name" value="ATPase domain of HSP90 chaperone/DNA topoisomerase II/histidine kinase"/>
    <property type="match status" value="1"/>
</dbReference>
<evidence type="ECO:0000256" key="2">
    <source>
        <dbReference type="ARBA" id="ARBA00012438"/>
    </source>
</evidence>
<dbReference type="Gene3D" id="3.30.450.20">
    <property type="entry name" value="PAS domain"/>
    <property type="match status" value="1"/>
</dbReference>
<dbReference type="InterPro" id="IPR036097">
    <property type="entry name" value="HisK_dim/P_sf"/>
</dbReference>
<dbReference type="SUPFAM" id="SSF55785">
    <property type="entry name" value="PYP-like sensor domain (PAS domain)"/>
    <property type="match status" value="1"/>
</dbReference>
<keyword evidence="13" id="KW-1185">Reference proteome</keyword>
<dbReference type="SMART" id="SM00388">
    <property type="entry name" value="HisKA"/>
    <property type="match status" value="1"/>
</dbReference>
<evidence type="ECO:0000256" key="9">
    <source>
        <dbReference type="SAM" id="Coils"/>
    </source>
</evidence>
<evidence type="ECO:0000259" key="11">
    <source>
        <dbReference type="PROSITE" id="PS50109"/>
    </source>
</evidence>
<feature type="transmembrane region" description="Helical" evidence="10">
    <location>
        <begin position="12"/>
        <end position="30"/>
    </location>
</feature>
<dbReference type="InterPro" id="IPR004358">
    <property type="entry name" value="Sig_transdc_His_kin-like_C"/>
</dbReference>
<dbReference type="PROSITE" id="PS50109">
    <property type="entry name" value="HIS_KIN"/>
    <property type="match status" value="1"/>
</dbReference>
<dbReference type="Proteomes" id="UP000256650">
    <property type="component" value="Unassembled WGS sequence"/>
</dbReference>
<dbReference type="CDD" id="cd00082">
    <property type="entry name" value="HisKA"/>
    <property type="match status" value="1"/>
</dbReference>
<name>A0A3D8IDJ3_9HELI</name>
<dbReference type="InterPro" id="IPR035965">
    <property type="entry name" value="PAS-like_dom_sf"/>
</dbReference>
<dbReference type="Pfam" id="PF00512">
    <property type="entry name" value="HisKA"/>
    <property type="match status" value="1"/>
</dbReference>
<evidence type="ECO:0000256" key="1">
    <source>
        <dbReference type="ARBA" id="ARBA00000085"/>
    </source>
</evidence>
<keyword evidence="6 12" id="KW-0418">Kinase</keyword>
<sequence length="446" mass="52111">MTNWNENYSLAILFFGLAICFFGVIVYLFMNYRRLLGEIKNKEKLENELLNKNTRIESLSKELANQIEYEIAQRLKSDYTHEYLFENSLNAIILTQDEDLKIIRRNRAALKLFGKKILNHNILELFSDKAHKKSVFEKITQLKTSRLRQNFRLDLCVEDSITPVVVSIYFMNFAQKITLYFAFVDISDIAKLENELHNKRIALMQKNKEEAMGKMLGNIAHQWKQPLNSLYLLCQNLKEMHQFDELNSENFEKYIQMMAQQIDFMSKTIEAFREFYSPSKNKEEFEVYFAIKEMLELFYGLVDKKISIKMQPCKIKKSLKIYANKNELQQVMIVLLDNAIEAVRERLNNGEIKEGKIRIDCAMEENIAGTKICVIRVQDNGGGVSAEVTRKIFEAFFTTKRNGSGMGLAMVQMILERMEGRILFVNEKEGAEFKVELPMQNLTQNT</sequence>
<gene>
    <name evidence="12" type="ORF">CQA43_05350</name>
</gene>
<evidence type="ECO:0000313" key="13">
    <source>
        <dbReference type="Proteomes" id="UP000256650"/>
    </source>
</evidence>
<evidence type="ECO:0000256" key="5">
    <source>
        <dbReference type="ARBA" id="ARBA00022741"/>
    </source>
</evidence>
<accession>A0A3D8IDJ3</accession>
<evidence type="ECO:0000256" key="10">
    <source>
        <dbReference type="SAM" id="Phobius"/>
    </source>
</evidence>
<evidence type="ECO:0000313" key="12">
    <source>
        <dbReference type="EMBL" id="RDU63095.1"/>
    </source>
</evidence>
<organism evidence="12 13">
    <name type="scientific">Helicobacter ganmani</name>
    <dbReference type="NCBI Taxonomy" id="60246"/>
    <lineage>
        <taxon>Bacteria</taxon>
        <taxon>Pseudomonadati</taxon>
        <taxon>Campylobacterota</taxon>
        <taxon>Epsilonproteobacteria</taxon>
        <taxon>Campylobacterales</taxon>
        <taxon>Helicobacteraceae</taxon>
        <taxon>Helicobacter</taxon>
    </lineage>
</organism>
<evidence type="ECO:0000256" key="6">
    <source>
        <dbReference type="ARBA" id="ARBA00022777"/>
    </source>
</evidence>
<keyword evidence="8" id="KW-0902">Two-component regulatory system</keyword>
<dbReference type="InterPro" id="IPR003594">
    <property type="entry name" value="HATPase_dom"/>
</dbReference>
<dbReference type="InterPro" id="IPR036890">
    <property type="entry name" value="HATPase_C_sf"/>
</dbReference>
<dbReference type="AlphaFoldDB" id="A0A3D8IDJ3"/>
<dbReference type="PANTHER" id="PTHR43065">
    <property type="entry name" value="SENSOR HISTIDINE KINASE"/>
    <property type="match status" value="1"/>
</dbReference>
<evidence type="ECO:0000256" key="4">
    <source>
        <dbReference type="ARBA" id="ARBA00022679"/>
    </source>
</evidence>
<keyword evidence="10" id="KW-0812">Transmembrane</keyword>
<evidence type="ECO:0000256" key="7">
    <source>
        <dbReference type="ARBA" id="ARBA00022840"/>
    </source>
</evidence>
<dbReference type="Gene3D" id="3.30.565.10">
    <property type="entry name" value="Histidine kinase-like ATPase, C-terminal domain"/>
    <property type="match status" value="1"/>
</dbReference>
<keyword evidence="3" id="KW-0597">Phosphoprotein</keyword>
<dbReference type="OrthoDB" id="9799273at2"/>
<dbReference type="Pfam" id="PF02518">
    <property type="entry name" value="HATPase_c"/>
    <property type="match status" value="1"/>
</dbReference>
<keyword evidence="9" id="KW-0175">Coiled coil</keyword>
<protein>
    <recommendedName>
        <fullName evidence="2">histidine kinase</fullName>
        <ecNumber evidence="2">2.7.13.3</ecNumber>
    </recommendedName>
</protein>
<dbReference type="EC" id="2.7.13.3" evidence="2"/>
<dbReference type="InterPro" id="IPR005467">
    <property type="entry name" value="His_kinase_dom"/>
</dbReference>
<keyword evidence="10" id="KW-1133">Transmembrane helix</keyword>
<keyword evidence="7" id="KW-0067">ATP-binding</keyword>
<feature type="coiled-coil region" evidence="9">
    <location>
        <begin position="32"/>
        <end position="62"/>
    </location>
</feature>
<proteinExistence type="predicted"/>
<dbReference type="PRINTS" id="PR00344">
    <property type="entry name" value="BCTRLSENSOR"/>
</dbReference>
<keyword evidence="4" id="KW-0808">Transferase</keyword>
<dbReference type="SUPFAM" id="SSF47384">
    <property type="entry name" value="Homodimeric domain of signal transducing histidine kinase"/>
    <property type="match status" value="1"/>
</dbReference>
<dbReference type="InterPro" id="IPR000014">
    <property type="entry name" value="PAS"/>
</dbReference>
<dbReference type="PANTHER" id="PTHR43065:SF46">
    <property type="entry name" value="C4-DICARBOXYLATE TRANSPORT SENSOR PROTEIN DCTB"/>
    <property type="match status" value="1"/>
</dbReference>
<dbReference type="InterPro" id="IPR003661">
    <property type="entry name" value="HisK_dim/P_dom"/>
</dbReference>
<dbReference type="Gene3D" id="1.10.287.130">
    <property type="match status" value="1"/>
</dbReference>
<comment type="catalytic activity">
    <reaction evidence="1">
        <text>ATP + protein L-histidine = ADP + protein N-phospho-L-histidine.</text>
        <dbReference type="EC" id="2.7.13.3"/>
    </reaction>
</comment>
<dbReference type="GO" id="GO:0005524">
    <property type="term" value="F:ATP binding"/>
    <property type="evidence" value="ECO:0007669"/>
    <property type="project" value="UniProtKB-KW"/>
</dbReference>
<comment type="caution">
    <text evidence="12">The sequence shown here is derived from an EMBL/GenBank/DDBJ whole genome shotgun (WGS) entry which is preliminary data.</text>
</comment>
<dbReference type="SMART" id="SM00387">
    <property type="entry name" value="HATPase_c"/>
    <property type="match status" value="1"/>
</dbReference>
<keyword evidence="5" id="KW-0547">Nucleotide-binding</keyword>
<dbReference type="EMBL" id="NXLS01000004">
    <property type="protein sequence ID" value="RDU63095.1"/>
    <property type="molecule type" value="Genomic_DNA"/>
</dbReference>